<accession>A0ABS4CP77</accession>
<organism evidence="1 2">
    <name type="scientific">Enterococcus larvae</name>
    <dbReference type="NCBI Taxonomy" id="2794352"/>
    <lineage>
        <taxon>Bacteria</taxon>
        <taxon>Bacillati</taxon>
        <taxon>Bacillota</taxon>
        <taxon>Bacilli</taxon>
        <taxon>Lactobacillales</taxon>
        <taxon>Enterococcaceae</taxon>
        <taxon>Enterococcus</taxon>
    </lineage>
</organism>
<gene>
    <name evidence="1" type="ORF">I6N96_18870</name>
</gene>
<dbReference type="EMBL" id="JAEDXU010000015">
    <property type="protein sequence ID" value="MBP1048363.1"/>
    <property type="molecule type" value="Genomic_DNA"/>
</dbReference>
<sequence length="67" mass="7741">MTTGKLIYVNGNCSFESSERILQEETQYTVVHYFKCSHCGQLFLLGFCIRGEPFFKKVSKVEEGLLR</sequence>
<name>A0ABS4CP77_9ENTE</name>
<keyword evidence="2" id="KW-1185">Reference proteome</keyword>
<proteinExistence type="predicted"/>
<dbReference type="RefSeq" id="WP_209559129.1">
    <property type="nucleotide sequence ID" value="NZ_JAEDXU010000015.1"/>
</dbReference>
<protein>
    <submittedName>
        <fullName evidence="1">Uncharacterized protein</fullName>
    </submittedName>
</protein>
<comment type="caution">
    <text evidence="1">The sequence shown here is derived from an EMBL/GenBank/DDBJ whole genome shotgun (WGS) entry which is preliminary data.</text>
</comment>
<evidence type="ECO:0000313" key="1">
    <source>
        <dbReference type="EMBL" id="MBP1048363.1"/>
    </source>
</evidence>
<reference evidence="1 2" key="1">
    <citation type="submission" date="2020-12" db="EMBL/GenBank/DDBJ databases">
        <title>Vagococcus allomyrinae sp. nov. and Enterococcus lavae sp. nov., isolated from the larvae of Allomyrina dichotoma.</title>
        <authorList>
            <person name="Lee S.D."/>
        </authorList>
    </citation>
    <scope>NUCLEOTIDE SEQUENCE [LARGE SCALE GENOMIC DNA]</scope>
    <source>
        <strain evidence="1 2">BWM-S5</strain>
    </source>
</reference>
<dbReference type="Proteomes" id="UP000673375">
    <property type="component" value="Unassembled WGS sequence"/>
</dbReference>
<evidence type="ECO:0000313" key="2">
    <source>
        <dbReference type="Proteomes" id="UP000673375"/>
    </source>
</evidence>